<comment type="caution">
    <text evidence="1">The sequence shown here is derived from an EMBL/GenBank/DDBJ whole genome shotgun (WGS) entry which is preliminary data.</text>
</comment>
<evidence type="ECO:0000313" key="2">
    <source>
        <dbReference type="Proteomes" id="UP000265703"/>
    </source>
</evidence>
<dbReference type="EMBL" id="QKYT01000103">
    <property type="protein sequence ID" value="RIA93462.1"/>
    <property type="molecule type" value="Genomic_DNA"/>
</dbReference>
<accession>A0A397T6J1</accession>
<name>A0A397T6J1_9GLOM</name>
<protein>
    <submittedName>
        <fullName evidence="1">Uncharacterized protein</fullName>
    </submittedName>
</protein>
<proteinExistence type="predicted"/>
<keyword evidence="2" id="KW-1185">Reference proteome</keyword>
<dbReference type="Proteomes" id="UP000265703">
    <property type="component" value="Unassembled WGS sequence"/>
</dbReference>
<gene>
    <name evidence="1" type="ORF">C1645_819313</name>
</gene>
<sequence length="201" mass="23177">MDKLVENRGYFKGKRSVLATIFLNPSILHINYTSYWKATSLIQEKGLPEGEFVGTAIQKIIGGLEFNFLKKNNKIRDTQLVSNKKNHPPFALMEKMGQPDKIYQRIDCTLVVKEKTMHASKKILIGQVNQQRKTIKLQKELIIDLKKCLKEKIEKEEEVSDNIDNIANIAHIVAKDIINKSIDFFTFHPIFQELIHIQTGE</sequence>
<reference evidence="1 2" key="1">
    <citation type="submission" date="2018-06" db="EMBL/GenBank/DDBJ databases">
        <title>Comparative genomics reveals the genomic features of Rhizophagus irregularis, R. cerebriforme, R. diaphanum and Gigaspora rosea, and their symbiotic lifestyle signature.</title>
        <authorList>
            <person name="Morin E."/>
            <person name="San Clemente H."/>
            <person name="Chen E.C.H."/>
            <person name="De La Providencia I."/>
            <person name="Hainaut M."/>
            <person name="Kuo A."/>
            <person name="Kohler A."/>
            <person name="Murat C."/>
            <person name="Tang N."/>
            <person name="Roy S."/>
            <person name="Loubradou J."/>
            <person name="Henrissat B."/>
            <person name="Grigoriev I.V."/>
            <person name="Corradi N."/>
            <person name="Roux C."/>
            <person name="Martin F.M."/>
        </authorList>
    </citation>
    <scope>NUCLEOTIDE SEQUENCE [LARGE SCALE GENOMIC DNA]</scope>
    <source>
        <strain evidence="1 2">DAOM 227022</strain>
    </source>
</reference>
<dbReference type="STRING" id="658196.A0A397T6J1"/>
<evidence type="ECO:0000313" key="1">
    <source>
        <dbReference type="EMBL" id="RIA93462.1"/>
    </source>
</evidence>
<organism evidence="1 2">
    <name type="scientific">Glomus cerebriforme</name>
    <dbReference type="NCBI Taxonomy" id="658196"/>
    <lineage>
        <taxon>Eukaryota</taxon>
        <taxon>Fungi</taxon>
        <taxon>Fungi incertae sedis</taxon>
        <taxon>Mucoromycota</taxon>
        <taxon>Glomeromycotina</taxon>
        <taxon>Glomeromycetes</taxon>
        <taxon>Glomerales</taxon>
        <taxon>Glomeraceae</taxon>
        <taxon>Glomus</taxon>
    </lineage>
</organism>
<dbReference type="AlphaFoldDB" id="A0A397T6J1"/>